<dbReference type="RefSeq" id="WP_174137481.1">
    <property type="nucleotide sequence ID" value="NZ_JABUFE010000004.1"/>
</dbReference>
<dbReference type="InterPro" id="IPR036388">
    <property type="entry name" value="WH-like_DNA-bd_sf"/>
</dbReference>
<name>A0ABX2IWZ5_9RHOB</name>
<comment type="caution">
    <text evidence="5">The sequence shown here is derived from an EMBL/GenBank/DDBJ whole genome shotgun (WGS) entry which is preliminary data.</text>
</comment>
<keyword evidence="3" id="KW-0804">Transcription</keyword>
<dbReference type="Pfam" id="PF00392">
    <property type="entry name" value="GntR"/>
    <property type="match status" value="1"/>
</dbReference>
<sequence>MVEIGKTLLPEGGKARRVYLSLRDEISNGLRTDGDLLPGEQRLAASFGVSRVTVRRALDALSSDGLIERRAGSGTLVRTKADADAPIAMNFNTLMPQLVEMGQRTTARLLSFSYGAAPEQIADAMRLPSGARVQIATRVRVADDRPFSHLTTYVPEAIAGNYSESDLASMPLFSLLERSGVQIDSAHQSVSAALAGPDVAEALEIAVGSALLSLRRVVRDVNGNGVEYLSALYRPDLFRLDMTLARVGKGNARHWEPAIGQHDETQT</sequence>
<keyword evidence="2" id="KW-0238">DNA-binding</keyword>
<dbReference type="PRINTS" id="PR00035">
    <property type="entry name" value="HTHGNTR"/>
</dbReference>
<dbReference type="Pfam" id="PF07702">
    <property type="entry name" value="UTRA"/>
    <property type="match status" value="1"/>
</dbReference>
<dbReference type="EMBL" id="JABUFE010000004">
    <property type="protein sequence ID" value="NSX54936.1"/>
    <property type="molecule type" value="Genomic_DNA"/>
</dbReference>
<dbReference type="InterPro" id="IPR000524">
    <property type="entry name" value="Tscrpt_reg_HTH_GntR"/>
</dbReference>
<protein>
    <submittedName>
        <fullName evidence="5">GntR family transcriptional regulator</fullName>
    </submittedName>
</protein>
<keyword evidence="6" id="KW-1185">Reference proteome</keyword>
<proteinExistence type="predicted"/>
<dbReference type="PANTHER" id="PTHR44846:SF1">
    <property type="entry name" value="MANNOSYL-D-GLYCERATE TRANSPORT_METABOLISM SYSTEM REPRESSOR MNGR-RELATED"/>
    <property type="match status" value="1"/>
</dbReference>
<evidence type="ECO:0000259" key="4">
    <source>
        <dbReference type="PROSITE" id="PS50949"/>
    </source>
</evidence>
<dbReference type="InterPro" id="IPR028978">
    <property type="entry name" value="Chorismate_lyase_/UTRA_dom_sf"/>
</dbReference>
<dbReference type="InterPro" id="IPR050679">
    <property type="entry name" value="Bact_HTH_transcr_reg"/>
</dbReference>
<dbReference type="PANTHER" id="PTHR44846">
    <property type="entry name" value="MANNOSYL-D-GLYCERATE TRANSPORT/METABOLISM SYSTEM REPRESSOR MNGR-RELATED"/>
    <property type="match status" value="1"/>
</dbReference>
<dbReference type="Proteomes" id="UP000777935">
    <property type="component" value="Unassembled WGS sequence"/>
</dbReference>
<evidence type="ECO:0000256" key="3">
    <source>
        <dbReference type="ARBA" id="ARBA00023163"/>
    </source>
</evidence>
<dbReference type="CDD" id="cd07377">
    <property type="entry name" value="WHTH_GntR"/>
    <property type="match status" value="1"/>
</dbReference>
<keyword evidence="1" id="KW-0805">Transcription regulation</keyword>
<dbReference type="InterPro" id="IPR011663">
    <property type="entry name" value="UTRA"/>
</dbReference>
<feature type="domain" description="HTH gntR-type" evidence="4">
    <location>
        <begin position="12"/>
        <end position="80"/>
    </location>
</feature>
<organism evidence="5 6">
    <name type="scientific">Parasulfitobacter algicola</name>
    <dbReference type="NCBI Taxonomy" id="2614809"/>
    <lineage>
        <taxon>Bacteria</taxon>
        <taxon>Pseudomonadati</taxon>
        <taxon>Pseudomonadota</taxon>
        <taxon>Alphaproteobacteria</taxon>
        <taxon>Rhodobacterales</taxon>
        <taxon>Roseobacteraceae</taxon>
        <taxon>Parasulfitobacter</taxon>
    </lineage>
</organism>
<dbReference type="PROSITE" id="PS50949">
    <property type="entry name" value="HTH_GNTR"/>
    <property type="match status" value="1"/>
</dbReference>
<evidence type="ECO:0000313" key="5">
    <source>
        <dbReference type="EMBL" id="NSX54936.1"/>
    </source>
</evidence>
<evidence type="ECO:0000256" key="1">
    <source>
        <dbReference type="ARBA" id="ARBA00023015"/>
    </source>
</evidence>
<accession>A0ABX2IWZ5</accession>
<dbReference type="Gene3D" id="1.10.10.10">
    <property type="entry name" value="Winged helix-like DNA-binding domain superfamily/Winged helix DNA-binding domain"/>
    <property type="match status" value="1"/>
</dbReference>
<dbReference type="InterPro" id="IPR036390">
    <property type="entry name" value="WH_DNA-bd_sf"/>
</dbReference>
<evidence type="ECO:0000256" key="2">
    <source>
        <dbReference type="ARBA" id="ARBA00023125"/>
    </source>
</evidence>
<dbReference type="SMART" id="SM00345">
    <property type="entry name" value="HTH_GNTR"/>
    <property type="match status" value="1"/>
</dbReference>
<reference evidence="5 6" key="1">
    <citation type="submission" date="2020-06" db="EMBL/GenBank/DDBJ databases">
        <title>Sulfitobacter algicola sp. nov., isolated from green algae.</title>
        <authorList>
            <person name="Wang C."/>
        </authorList>
    </citation>
    <scope>NUCLEOTIDE SEQUENCE [LARGE SCALE GENOMIC DNA]</scope>
    <source>
        <strain evidence="5 6">1151</strain>
    </source>
</reference>
<gene>
    <name evidence="5" type="ORF">HRQ87_08995</name>
</gene>
<dbReference type="SUPFAM" id="SSF64288">
    <property type="entry name" value="Chorismate lyase-like"/>
    <property type="match status" value="1"/>
</dbReference>
<evidence type="ECO:0000313" key="6">
    <source>
        <dbReference type="Proteomes" id="UP000777935"/>
    </source>
</evidence>
<dbReference type="Gene3D" id="3.40.1410.10">
    <property type="entry name" value="Chorismate lyase-like"/>
    <property type="match status" value="1"/>
</dbReference>
<dbReference type="SMART" id="SM00866">
    <property type="entry name" value="UTRA"/>
    <property type="match status" value="1"/>
</dbReference>
<dbReference type="SUPFAM" id="SSF46785">
    <property type="entry name" value="Winged helix' DNA-binding domain"/>
    <property type="match status" value="1"/>
</dbReference>